<sequence length="141" mass="15601">MIAPHSKKIPYLLLFGLLITTSHTFAQEANTEKSDFSDTSISVNSIEKTAKENLSSSPVLALNTTTEFIVELSAPIGSFAINSTVVNSSNDIESDCSQPKFTLQNNNPVEVLDVNCKYDFSETFIDSLLFFDKDVIKERII</sequence>
<evidence type="ECO:0000256" key="1">
    <source>
        <dbReference type="SAM" id="SignalP"/>
    </source>
</evidence>
<protein>
    <submittedName>
        <fullName evidence="2">Uncharacterized protein</fullName>
    </submittedName>
</protein>
<dbReference type="EMBL" id="JPRM01000003">
    <property type="protein sequence ID" value="KFF19507.1"/>
    <property type="molecule type" value="Genomic_DNA"/>
</dbReference>
<dbReference type="RefSeq" id="WP_035618622.1">
    <property type="nucleotide sequence ID" value="NZ_JBEWQG010000010.1"/>
</dbReference>
<keyword evidence="5" id="KW-1185">Reference proteome</keyword>
<evidence type="ECO:0000313" key="5">
    <source>
        <dbReference type="Proteomes" id="UP000198424"/>
    </source>
</evidence>
<dbReference type="Proteomes" id="UP000028712">
    <property type="component" value="Unassembled WGS sequence"/>
</dbReference>
<accession>A0A086AS43</accession>
<feature type="signal peptide" evidence="1">
    <location>
        <begin position="1"/>
        <end position="26"/>
    </location>
</feature>
<dbReference type="OrthoDB" id="1373750at2"/>
<dbReference type="Proteomes" id="UP000198424">
    <property type="component" value="Unassembled WGS sequence"/>
</dbReference>
<evidence type="ECO:0000313" key="2">
    <source>
        <dbReference type="EMBL" id="KFF19507.1"/>
    </source>
</evidence>
<keyword evidence="1" id="KW-0732">Signal</keyword>
<gene>
    <name evidence="3" type="ORF">B0A62_24635</name>
    <name evidence="2" type="ORF">IW20_03240</name>
</gene>
<dbReference type="AlphaFoldDB" id="A0A086AS43"/>
<feature type="chain" id="PRO_5001803265" evidence="1">
    <location>
        <begin position="27"/>
        <end position="141"/>
    </location>
</feature>
<name>A0A086AS43_FLAHY</name>
<reference evidence="2 4" key="1">
    <citation type="submission" date="2014-07" db="EMBL/GenBank/DDBJ databases">
        <title>Genome of Flavobacterium hydatis DSM 2063.</title>
        <authorList>
            <person name="Pipes S.E."/>
            <person name="Stropko S.J."/>
            <person name="Newman J.D."/>
        </authorList>
    </citation>
    <scope>NUCLEOTIDE SEQUENCE [LARGE SCALE GENOMIC DNA]</scope>
    <source>
        <strain evidence="2 4">DSM 2063</strain>
    </source>
</reference>
<evidence type="ECO:0000313" key="4">
    <source>
        <dbReference type="Proteomes" id="UP000028712"/>
    </source>
</evidence>
<dbReference type="STRING" id="991.IW20_03240"/>
<organism evidence="2 4">
    <name type="scientific">Flavobacterium hydatis</name>
    <name type="common">Cytophaga aquatilis</name>
    <dbReference type="NCBI Taxonomy" id="991"/>
    <lineage>
        <taxon>Bacteria</taxon>
        <taxon>Pseudomonadati</taxon>
        <taxon>Bacteroidota</taxon>
        <taxon>Flavobacteriia</taxon>
        <taxon>Flavobacteriales</taxon>
        <taxon>Flavobacteriaceae</taxon>
        <taxon>Flavobacterium</taxon>
    </lineage>
</organism>
<proteinExistence type="predicted"/>
<reference evidence="3 5" key="2">
    <citation type="submission" date="2016-11" db="EMBL/GenBank/DDBJ databases">
        <title>Whole genomes of Flavobacteriaceae.</title>
        <authorList>
            <person name="Stine C."/>
            <person name="Li C."/>
            <person name="Tadesse D."/>
        </authorList>
    </citation>
    <scope>NUCLEOTIDE SEQUENCE [LARGE SCALE GENOMIC DNA]</scope>
    <source>
        <strain evidence="3 5">ATCC 29551</strain>
    </source>
</reference>
<evidence type="ECO:0000313" key="3">
    <source>
        <dbReference type="EMBL" id="OXA85456.1"/>
    </source>
</evidence>
<comment type="caution">
    <text evidence="2">The sequence shown here is derived from an EMBL/GenBank/DDBJ whole genome shotgun (WGS) entry which is preliminary data.</text>
</comment>
<dbReference type="EMBL" id="MUGY01000059">
    <property type="protein sequence ID" value="OXA85456.1"/>
    <property type="molecule type" value="Genomic_DNA"/>
</dbReference>